<dbReference type="AlphaFoldDB" id="A0A381SM03"/>
<name>A0A381SM03_9ZZZZ</name>
<dbReference type="EMBL" id="UINC01003292">
    <property type="protein sequence ID" value="SVA05036.1"/>
    <property type="molecule type" value="Genomic_DNA"/>
</dbReference>
<proteinExistence type="predicted"/>
<accession>A0A381SM03</accession>
<organism evidence="1">
    <name type="scientific">marine metagenome</name>
    <dbReference type="NCBI Taxonomy" id="408172"/>
    <lineage>
        <taxon>unclassified sequences</taxon>
        <taxon>metagenomes</taxon>
        <taxon>ecological metagenomes</taxon>
    </lineage>
</organism>
<sequence>MPIQENLDDSMEMYGHYLSEYGTDTYEMIALLSENDLTFEQ</sequence>
<gene>
    <name evidence="1" type="ORF">METZ01_LOCUS57890</name>
</gene>
<protein>
    <submittedName>
        <fullName evidence="1">Uncharacterized protein</fullName>
    </submittedName>
</protein>
<reference evidence="1" key="1">
    <citation type="submission" date="2018-05" db="EMBL/GenBank/DDBJ databases">
        <authorList>
            <person name="Lanie J.A."/>
            <person name="Ng W.-L."/>
            <person name="Kazmierczak K.M."/>
            <person name="Andrzejewski T.M."/>
            <person name="Davidsen T.M."/>
            <person name="Wayne K.J."/>
            <person name="Tettelin H."/>
            <person name="Glass J.I."/>
            <person name="Rusch D."/>
            <person name="Podicherti R."/>
            <person name="Tsui H.-C.T."/>
            <person name="Winkler M.E."/>
        </authorList>
    </citation>
    <scope>NUCLEOTIDE SEQUENCE</scope>
</reference>
<evidence type="ECO:0000313" key="1">
    <source>
        <dbReference type="EMBL" id="SVA05036.1"/>
    </source>
</evidence>